<feature type="compositionally biased region" description="Basic residues" evidence="1">
    <location>
        <begin position="345"/>
        <end position="355"/>
    </location>
</feature>
<feature type="compositionally biased region" description="Basic and acidic residues" evidence="1">
    <location>
        <begin position="282"/>
        <end position="294"/>
    </location>
</feature>
<evidence type="ECO:0000313" key="4">
    <source>
        <dbReference type="Proteomes" id="UP001499930"/>
    </source>
</evidence>
<reference evidence="3 4" key="1">
    <citation type="journal article" date="2019" name="Int. J. Syst. Evol. Microbiol.">
        <title>The Global Catalogue of Microorganisms (GCM) 10K type strain sequencing project: providing services to taxonomists for standard genome sequencing and annotation.</title>
        <authorList>
            <consortium name="The Broad Institute Genomics Platform"/>
            <consortium name="The Broad Institute Genome Sequencing Center for Infectious Disease"/>
            <person name="Wu L."/>
            <person name="Ma J."/>
        </authorList>
    </citation>
    <scope>NUCLEOTIDE SEQUENCE [LARGE SCALE GENOMIC DNA]</scope>
    <source>
        <strain evidence="3 4">JCM 3106</strain>
    </source>
</reference>
<sequence>MEFWKTLLALSRRRRVGFPLLGLTLLTAALTFALVPVRHVSSTSMVLTTPPAGGTLDPIKPQGRSNPLLQFSDGLRTTAGILILAMNTKAVMAELGVTEDGPTEVVINDGRNDPSMMGILTNGPFVYVKVESGSADTVRTVMSQAQVRLRSELTRRQEVLGAPASTFIGLVDVVPPGPPEANRSGPARAAGGAAFLVALLGLGTAYTVERRRVFRRRSGDGRAEVPPPATSTVTSTAADTVPADPADAAGTGGPEDPAGPAGARGTRGRGVQGTRGQGGTAERGDAGVRDDREPPVVLYPAHPAGRGADDQESGGRGDREPAVVHPAHPAQPAGRGTDGPESTRAMRRRRRRAAARRADGTRSARRRR</sequence>
<evidence type="ECO:0008006" key="5">
    <source>
        <dbReference type="Google" id="ProtNLM"/>
    </source>
</evidence>
<feature type="compositionally biased region" description="Gly residues" evidence="1">
    <location>
        <begin position="268"/>
        <end position="281"/>
    </location>
</feature>
<dbReference type="RefSeq" id="WP_344890823.1">
    <property type="nucleotide sequence ID" value="NZ_BAAAWD010000006.1"/>
</dbReference>
<accession>A0ABN3XUB0</accession>
<feature type="compositionally biased region" description="Low complexity" evidence="1">
    <location>
        <begin position="230"/>
        <end position="264"/>
    </location>
</feature>
<keyword evidence="2" id="KW-0472">Membrane</keyword>
<dbReference type="EMBL" id="BAAAWD010000006">
    <property type="protein sequence ID" value="GAA2997288.1"/>
    <property type="molecule type" value="Genomic_DNA"/>
</dbReference>
<evidence type="ECO:0000256" key="2">
    <source>
        <dbReference type="SAM" id="Phobius"/>
    </source>
</evidence>
<gene>
    <name evidence="3" type="ORF">GCM10017559_17310</name>
</gene>
<evidence type="ECO:0000256" key="1">
    <source>
        <dbReference type="SAM" id="MobiDB-lite"/>
    </source>
</evidence>
<keyword evidence="2" id="KW-0812">Transmembrane</keyword>
<name>A0ABN3XUB0_9ACTN</name>
<keyword evidence="2" id="KW-1133">Transmembrane helix</keyword>
<organism evidence="3 4">
    <name type="scientific">Streptosporangium longisporum</name>
    <dbReference type="NCBI Taxonomy" id="46187"/>
    <lineage>
        <taxon>Bacteria</taxon>
        <taxon>Bacillati</taxon>
        <taxon>Actinomycetota</taxon>
        <taxon>Actinomycetes</taxon>
        <taxon>Streptosporangiales</taxon>
        <taxon>Streptosporangiaceae</taxon>
        <taxon>Streptosporangium</taxon>
    </lineage>
</organism>
<feature type="transmembrane region" description="Helical" evidence="2">
    <location>
        <begin position="189"/>
        <end position="208"/>
    </location>
</feature>
<dbReference type="Proteomes" id="UP001499930">
    <property type="component" value="Unassembled WGS sequence"/>
</dbReference>
<feature type="compositionally biased region" description="Basic and acidic residues" evidence="1">
    <location>
        <begin position="307"/>
        <end position="322"/>
    </location>
</feature>
<comment type="caution">
    <text evidence="3">The sequence shown here is derived from an EMBL/GenBank/DDBJ whole genome shotgun (WGS) entry which is preliminary data.</text>
</comment>
<proteinExistence type="predicted"/>
<feature type="compositionally biased region" description="Low complexity" evidence="1">
    <location>
        <begin position="323"/>
        <end position="333"/>
    </location>
</feature>
<protein>
    <recommendedName>
        <fullName evidence="5">Polysaccharide chain length determinant N-terminal domain-containing protein</fullName>
    </recommendedName>
</protein>
<keyword evidence="4" id="KW-1185">Reference proteome</keyword>
<feature type="region of interest" description="Disordered" evidence="1">
    <location>
        <begin position="217"/>
        <end position="368"/>
    </location>
</feature>
<evidence type="ECO:0000313" key="3">
    <source>
        <dbReference type="EMBL" id="GAA2997288.1"/>
    </source>
</evidence>